<keyword evidence="2" id="KW-0645">Protease</keyword>
<sequence length="269" mass="28181">MSARRPSPRYDPTRRRLLAAALALPGALFLPTGARADLVATVPRIKPSIVAVGTYQRTRSPAFQFRGTGFVVGDGQLVATNAHVLPERLDTANMEALVIVLPGDGQTGTVRTASVAATDRGRDLAVLKLGAGPALPALRLAASGGVREGQEIAFTGFPIGNVLGMTPVTHRGIVSAITPIGIPQANARDLNPALVRRLANDVFRVYQLDATAYPGNSGSPLYDPASGAVLGVLNMVFVKGTKESVLSDPSGISYAIPVEHLHRLLGEVR</sequence>
<dbReference type="RefSeq" id="WP_002943710.1">
    <property type="nucleotide sequence ID" value="NZ_JARQZE010000012.1"/>
</dbReference>
<dbReference type="PANTHER" id="PTHR43019:SF23">
    <property type="entry name" value="PROTEASE DO-LIKE 5, CHLOROPLASTIC"/>
    <property type="match status" value="1"/>
</dbReference>
<organism evidence="2 3">
    <name type="scientific">Thauera mechernichensis</name>
    <dbReference type="NCBI Taxonomy" id="82788"/>
    <lineage>
        <taxon>Bacteria</taxon>
        <taxon>Pseudomonadati</taxon>
        <taxon>Pseudomonadota</taxon>
        <taxon>Betaproteobacteria</taxon>
        <taxon>Rhodocyclales</taxon>
        <taxon>Zoogloeaceae</taxon>
        <taxon>Thauera</taxon>
    </lineage>
</organism>
<keyword evidence="2" id="KW-0378">Hydrolase</keyword>
<dbReference type="EMBL" id="JBHTMC010000032">
    <property type="protein sequence ID" value="MFD1265257.1"/>
    <property type="molecule type" value="Genomic_DNA"/>
</dbReference>
<dbReference type="PROSITE" id="PS51318">
    <property type="entry name" value="TAT"/>
    <property type="match status" value="1"/>
</dbReference>
<dbReference type="Proteomes" id="UP001597158">
    <property type="component" value="Unassembled WGS sequence"/>
</dbReference>
<accession>A0ABW3WHW7</accession>
<gene>
    <name evidence="2" type="ORF">ACFQ4M_16920</name>
</gene>
<feature type="chain" id="PRO_5046990917" evidence="1">
    <location>
        <begin position="37"/>
        <end position="269"/>
    </location>
</feature>
<dbReference type="InterPro" id="IPR006311">
    <property type="entry name" value="TAT_signal"/>
</dbReference>
<evidence type="ECO:0000313" key="2">
    <source>
        <dbReference type="EMBL" id="MFD1265257.1"/>
    </source>
</evidence>
<dbReference type="Gene3D" id="2.40.10.10">
    <property type="entry name" value="Trypsin-like serine proteases"/>
    <property type="match status" value="2"/>
</dbReference>
<name>A0ABW3WHW7_9RHOO</name>
<reference evidence="3" key="1">
    <citation type="journal article" date="2019" name="Int. J. Syst. Evol. Microbiol.">
        <title>The Global Catalogue of Microorganisms (GCM) 10K type strain sequencing project: providing services to taxonomists for standard genome sequencing and annotation.</title>
        <authorList>
            <consortium name="The Broad Institute Genomics Platform"/>
            <consortium name="The Broad Institute Genome Sequencing Center for Infectious Disease"/>
            <person name="Wu L."/>
            <person name="Ma J."/>
        </authorList>
    </citation>
    <scope>NUCLEOTIDE SEQUENCE [LARGE SCALE GENOMIC DNA]</scope>
    <source>
        <strain evidence="3">CCUG 48884</strain>
    </source>
</reference>
<feature type="signal peptide" evidence="1">
    <location>
        <begin position="1"/>
        <end position="36"/>
    </location>
</feature>
<comment type="caution">
    <text evidence="2">The sequence shown here is derived from an EMBL/GenBank/DDBJ whole genome shotgun (WGS) entry which is preliminary data.</text>
</comment>
<dbReference type="InterPro" id="IPR009003">
    <property type="entry name" value="Peptidase_S1_PA"/>
</dbReference>
<evidence type="ECO:0000313" key="3">
    <source>
        <dbReference type="Proteomes" id="UP001597158"/>
    </source>
</evidence>
<dbReference type="SUPFAM" id="SSF50494">
    <property type="entry name" value="Trypsin-like serine proteases"/>
    <property type="match status" value="1"/>
</dbReference>
<dbReference type="GO" id="GO:0006508">
    <property type="term" value="P:proteolysis"/>
    <property type="evidence" value="ECO:0007669"/>
    <property type="project" value="UniProtKB-KW"/>
</dbReference>
<dbReference type="InterPro" id="IPR043504">
    <property type="entry name" value="Peptidase_S1_PA_chymotrypsin"/>
</dbReference>
<dbReference type="Pfam" id="PF13365">
    <property type="entry name" value="Trypsin_2"/>
    <property type="match status" value="1"/>
</dbReference>
<dbReference type="PANTHER" id="PTHR43019">
    <property type="entry name" value="SERINE ENDOPROTEASE DEGS"/>
    <property type="match status" value="1"/>
</dbReference>
<evidence type="ECO:0000256" key="1">
    <source>
        <dbReference type="SAM" id="SignalP"/>
    </source>
</evidence>
<proteinExistence type="predicted"/>
<keyword evidence="3" id="KW-1185">Reference proteome</keyword>
<dbReference type="GO" id="GO:0008233">
    <property type="term" value="F:peptidase activity"/>
    <property type="evidence" value="ECO:0007669"/>
    <property type="project" value="UniProtKB-KW"/>
</dbReference>
<protein>
    <submittedName>
        <fullName evidence="2">Serine protease</fullName>
    </submittedName>
</protein>
<keyword evidence="1" id="KW-0732">Signal</keyword>